<dbReference type="AlphaFoldDB" id="A0A4Z1KGG4"/>
<gene>
    <name evidence="1" type="ORF">BPOR_0480g00080</name>
</gene>
<reference evidence="1 2" key="1">
    <citation type="submission" date="2017-12" db="EMBL/GenBank/DDBJ databases">
        <title>Comparative genomics of Botrytis spp.</title>
        <authorList>
            <person name="Valero-Jimenez C.A."/>
            <person name="Tapia P."/>
            <person name="Veloso J."/>
            <person name="Silva-Moreno E."/>
            <person name="Staats M."/>
            <person name="Valdes J.H."/>
            <person name="Van Kan J.A.L."/>
        </authorList>
    </citation>
    <scope>NUCLEOTIDE SEQUENCE [LARGE SCALE GENOMIC DNA]</scope>
    <source>
        <strain evidence="1 2">MUCL3349</strain>
    </source>
</reference>
<protein>
    <submittedName>
        <fullName evidence="1">Uncharacterized protein</fullName>
    </submittedName>
</protein>
<accession>A0A4Z1KGG4</accession>
<dbReference type="EMBL" id="PQXO01000479">
    <property type="protein sequence ID" value="TGO84660.1"/>
    <property type="molecule type" value="Genomic_DNA"/>
</dbReference>
<organism evidence="1 2">
    <name type="scientific">Botrytis porri</name>
    <dbReference type="NCBI Taxonomy" id="87229"/>
    <lineage>
        <taxon>Eukaryota</taxon>
        <taxon>Fungi</taxon>
        <taxon>Dikarya</taxon>
        <taxon>Ascomycota</taxon>
        <taxon>Pezizomycotina</taxon>
        <taxon>Leotiomycetes</taxon>
        <taxon>Helotiales</taxon>
        <taxon>Sclerotiniaceae</taxon>
        <taxon>Botrytis</taxon>
    </lineage>
</organism>
<sequence>MALSFCLIGRAESMVLPQLTLVRRFTICNIMIGKVIPSPSPSIGPSPCNTRSTFGDFTSTALRCATKFDPISSLVQQQNFFFYGFYQFATSIKAVFKKIDYLMNKATI</sequence>
<evidence type="ECO:0000313" key="1">
    <source>
        <dbReference type="EMBL" id="TGO84660.1"/>
    </source>
</evidence>
<comment type="caution">
    <text evidence="1">The sequence shown here is derived from an EMBL/GenBank/DDBJ whole genome shotgun (WGS) entry which is preliminary data.</text>
</comment>
<dbReference type="Proteomes" id="UP000297280">
    <property type="component" value="Unassembled WGS sequence"/>
</dbReference>
<evidence type="ECO:0000313" key="2">
    <source>
        <dbReference type="Proteomes" id="UP000297280"/>
    </source>
</evidence>
<proteinExistence type="predicted"/>
<keyword evidence="2" id="KW-1185">Reference proteome</keyword>
<name>A0A4Z1KGG4_9HELO</name>